<evidence type="ECO:0000256" key="5">
    <source>
        <dbReference type="ARBA" id="ARBA00012964"/>
    </source>
</evidence>
<dbReference type="InterPro" id="IPR003607">
    <property type="entry name" value="HD/PDEase_dom"/>
</dbReference>
<comment type="catalytic activity">
    <reaction evidence="1">
        <text>a 2'-deoxyribonucleoside 5'-phosphate + H2O = a 2'-deoxyribonucleoside + phosphate</text>
        <dbReference type="Rhea" id="RHEA:36167"/>
        <dbReference type="ChEBI" id="CHEBI:15377"/>
        <dbReference type="ChEBI" id="CHEBI:18274"/>
        <dbReference type="ChEBI" id="CHEBI:43474"/>
        <dbReference type="ChEBI" id="CHEBI:65317"/>
        <dbReference type="EC" id="3.1.3.89"/>
    </reaction>
</comment>
<keyword evidence="7" id="KW-0378">Hydrolase</keyword>
<proteinExistence type="predicted"/>
<evidence type="ECO:0000259" key="8">
    <source>
        <dbReference type="PROSITE" id="PS51831"/>
    </source>
</evidence>
<sequence>MSQKRDIELLYEVGCLRFLQRNWRQFLNADFSNETEHSYRVAWIAMTLASQEGVKDLGKVVRMALVHDVGESRSGDVHYISRMYTKRDEEMAIADVFSDTSLEKDMVALWNDYEERKSIEAKIVKDADNLDVEFELKEQEAKGEKIGKYWKDARLVVYNSLFTKAAKKMWKEVQLSNPHDWHFYARNRYTAGDWQKKQK</sequence>
<dbReference type="STRING" id="1802056.A2954_06725"/>
<evidence type="ECO:0000256" key="1">
    <source>
        <dbReference type="ARBA" id="ARBA00001638"/>
    </source>
</evidence>
<protein>
    <recommendedName>
        <fullName evidence="5">5'-deoxynucleotidase</fullName>
        <ecNumber evidence="5">3.1.3.89</ecNumber>
    </recommendedName>
</protein>
<evidence type="ECO:0000256" key="3">
    <source>
        <dbReference type="ARBA" id="ARBA00001941"/>
    </source>
</evidence>
<keyword evidence="6" id="KW-0479">Metal-binding</keyword>
<reference evidence="9 10" key="1">
    <citation type="journal article" date="2016" name="Nat. Commun.">
        <title>Thousands of microbial genomes shed light on interconnected biogeochemical processes in an aquifer system.</title>
        <authorList>
            <person name="Anantharaman K."/>
            <person name="Brown C.T."/>
            <person name="Hug L.A."/>
            <person name="Sharon I."/>
            <person name="Castelle C.J."/>
            <person name="Probst A.J."/>
            <person name="Thomas B.C."/>
            <person name="Singh A."/>
            <person name="Wilkins M.J."/>
            <person name="Karaoz U."/>
            <person name="Brodie E.L."/>
            <person name="Williams K.H."/>
            <person name="Hubbard S.S."/>
            <person name="Banfield J.F."/>
        </authorList>
    </citation>
    <scope>NUCLEOTIDE SEQUENCE [LARGE SCALE GENOMIC DNA]</scope>
</reference>
<dbReference type="GO" id="GO:0002953">
    <property type="term" value="F:5'-deoxynucleotidase activity"/>
    <property type="evidence" value="ECO:0007669"/>
    <property type="project" value="UniProtKB-EC"/>
</dbReference>
<comment type="subunit">
    <text evidence="4">Homodimer.</text>
</comment>
<dbReference type="PANTHER" id="PTHR11845">
    <property type="entry name" value="5'-DEOXYNUCLEOTIDASE HDDC2"/>
    <property type="match status" value="1"/>
</dbReference>
<comment type="cofactor">
    <cofactor evidence="2">
        <name>Mn(2+)</name>
        <dbReference type="ChEBI" id="CHEBI:29035"/>
    </cofactor>
</comment>
<dbReference type="Gene3D" id="1.10.3210.10">
    <property type="entry name" value="Hypothetical protein af1432"/>
    <property type="match status" value="1"/>
</dbReference>
<dbReference type="SMART" id="SM00471">
    <property type="entry name" value="HDc"/>
    <property type="match status" value="1"/>
</dbReference>
<evidence type="ECO:0000313" key="9">
    <source>
        <dbReference type="EMBL" id="OGK39923.1"/>
    </source>
</evidence>
<comment type="cofactor">
    <cofactor evidence="3">
        <name>Co(2+)</name>
        <dbReference type="ChEBI" id="CHEBI:48828"/>
    </cofactor>
</comment>
<accession>A0A1F7I985</accession>
<gene>
    <name evidence="9" type="ORF">A2954_06725</name>
</gene>
<dbReference type="PANTHER" id="PTHR11845:SF13">
    <property type="entry name" value="5'-DEOXYNUCLEOTIDASE HDDC2"/>
    <property type="match status" value="1"/>
</dbReference>
<evidence type="ECO:0000313" key="10">
    <source>
        <dbReference type="Proteomes" id="UP000177698"/>
    </source>
</evidence>
<dbReference type="PROSITE" id="PS51831">
    <property type="entry name" value="HD"/>
    <property type="match status" value="1"/>
</dbReference>
<evidence type="ECO:0000256" key="6">
    <source>
        <dbReference type="ARBA" id="ARBA00022723"/>
    </source>
</evidence>
<dbReference type="EC" id="3.1.3.89" evidence="5"/>
<evidence type="ECO:0000256" key="7">
    <source>
        <dbReference type="ARBA" id="ARBA00022801"/>
    </source>
</evidence>
<feature type="domain" description="HD" evidence="8">
    <location>
        <begin position="34"/>
        <end position="133"/>
    </location>
</feature>
<dbReference type="InterPro" id="IPR039356">
    <property type="entry name" value="YfbR/HDDC2"/>
</dbReference>
<dbReference type="GO" id="GO:0046872">
    <property type="term" value="F:metal ion binding"/>
    <property type="evidence" value="ECO:0007669"/>
    <property type="project" value="UniProtKB-KW"/>
</dbReference>
<organism evidence="9 10">
    <name type="scientific">Candidatus Roizmanbacteria bacterium RIFCSPLOWO2_01_FULL_37_12</name>
    <dbReference type="NCBI Taxonomy" id="1802056"/>
    <lineage>
        <taxon>Bacteria</taxon>
        <taxon>Candidatus Roizmaniibacteriota</taxon>
    </lineage>
</organism>
<comment type="caution">
    <text evidence="9">The sequence shown here is derived from an EMBL/GenBank/DDBJ whole genome shotgun (WGS) entry which is preliminary data.</text>
</comment>
<dbReference type="Proteomes" id="UP000177698">
    <property type="component" value="Unassembled WGS sequence"/>
</dbReference>
<dbReference type="CDD" id="cd00077">
    <property type="entry name" value="HDc"/>
    <property type="match status" value="1"/>
</dbReference>
<name>A0A1F7I985_9BACT</name>
<dbReference type="SUPFAM" id="SSF109604">
    <property type="entry name" value="HD-domain/PDEase-like"/>
    <property type="match status" value="1"/>
</dbReference>
<evidence type="ECO:0000256" key="4">
    <source>
        <dbReference type="ARBA" id="ARBA00011738"/>
    </source>
</evidence>
<evidence type="ECO:0000256" key="2">
    <source>
        <dbReference type="ARBA" id="ARBA00001936"/>
    </source>
</evidence>
<dbReference type="InterPro" id="IPR006674">
    <property type="entry name" value="HD_domain"/>
</dbReference>
<dbReference type="EMBL" id="MGAG01000034">
    <property type="protein sequence ID" value="OGK39923.1"/>
    <property type="molecule type" value="Genomic_DNA"/>
</dbReference>
<dbReference type="AlphaFoldDB" id="A0A1F7I985"/>
<dbReference type="Pfam" id="PF13023">
    <property type="entry name" value="HD_3"/>
    <property type="match status" value="1"/>
</dbReference>
<dbReference type="GO" id="GO:0005737">
    <property type="term" value="C:cytoplasm"/>
    <property type="evidence" value="ECO:0007669"/>
    <property type="project" value="TreeGrafter"/>
</dbReference>